<evidence type="ECO:0000256" key="3">
    <source>
        <dbReference type="ARBA" id="ARBA00023157"/>
    </source>
</evidence>
<reference evidence="7 8" key="1">
    <citation type="submission" date="2018-05" db="EMBL/GenBank/DDBJ databases">
        <title>Chitinophaga sp. K3CV102501T nov., isolated from isolated from a monsoon evergreen broad-leaved forest soil.</title>
        <authorList>
            <person name="Lv Y."/>
        </authorList>
    </citation>
    <scope>NUCLEOTIDE SEQUENCE [LARGE SCALE GENOMIC DNA]</scope>
    <source>
        <strain evidence="7 8">GDMCC 1.1325</strain>
    </source>
</reference>
<proteinExistence type="predicted"/>
<evidence type="ECO:0000256" key="2">
    <source>
        <dbReference type="ARBA" id="ARBA00022748"/>
    </source>
</evidence>
<evidence type="ECO:0000259" key="6">
    <source>
        <dbReference type="PROSITE" id="PS51352"/>
    </source>
</evidence>
<gene>
    <name evidence="7" type="ORF">DF182_03990</name>
</gene>
<dbReference type="AlphaFoldDB" id="A0A365XZG1"/>
<name>A0A365XZG1_9BACT</name>
<dbReference type="Pfam" id="PF08534">
    <property type="entry name" value="Redoxin"/>
    <property type="match status" value="1"/>
</dbReference>
<evidence type="ECO:0000256" key="4">
    <source>
        <dbReference type="ARBA" id="ARBA00023284"/>
    </source>
</evidence>
<feature type="signal peptide" evidence="5">
    <location>
        <begin position="1"/>
        <end position="22"/>
    </location>
</feature>
<dbReference type="Pfam" id="PF14289">
    <property type="entry name" value="DUF4369"/>
    <property type="match status" value="1"/>
</dbReference>
<evidence type="ECO:0000256" key="1">
    <source>
        <dbReference type="ARBA" id="ARBA00004196"/>
    </source>
</evidence>
<keyword evidence="4" id="KW-0676">Redox-active center</keyword>
<dbReference type="GO" id="GO:0017004">
    <property type="term" value="P:cytochrome complex assembly"/>
    <property type="evidence" value="ECO:0007669"/>
    <property type="project" value="UniProtKB-KW"/>
</dbReference>
<accession>A0A365XZG1</accession>
<evidence type="ECO:0000256" key="5">
    <source>
        <dbReference type="SAM" id="SignalP"/>
    </source>
</evidence>
<dbReference type="GO" id="GO:0016491">
    <property type="term" value="F:oxidoreductase activity"/>
    <property type="evidence" value="ECO:0007669"/>
    <property type="project" value="InterPro"/>
</dbReference>
<feature type="domain" description="Thioredoxin" evidence="6">
    <location>
        <begin position="241"/>
        <end position="388"/>
    </location>
</feature>
<dbReference type="EMBL" id="QFFJ01000001">
    <property type="protein sequence ID" value="RBL91776.1"/>
    <property type="molecule type" value="Genomic_DNA"/>
</dbReference>
<dbReference type="InterPro" id="IPR036249">
    <property type="entry name" value="Thioredoxin-like_sf"/>
</dbReference>
<dbReference type="OrthoDB" id="750178at2"/>
<keyword evidence="8" id="KW-1185">Reference proteome</keyword>
<dbReference type="RefSeq" id="WP_113614376.1">
    <property type="nucleotide sequence ID" value="NZ_QFFJ01000001.1"/>
</dbReference>
<dbReference type="InterPro" id="IPR013740">
    <property type="entry name" value="Redoxin"/>
</dbReference>
<dbReference type="PANTHER" id="PTHR42852:SF6">
    <property type="entry name" value="THIOL:DISULFIDE INTERCHANGE PROTEIN DSBE"/>
    <property type="match status" value="1"/>
</dbReference>
<dbReference type="InterPro" id="IPR025380">
    <property type="entry name" value="DUF4369"/>
</dbReference>
<evidence type="ECO:0000313" key="7">
    <source>
        <dbReference type="EMBL" id="RBL91776.1"/>
    </source>
</evidence>
<dbReference type="Gene3D" id="3.40.30.10">
    <property type="entry name" value="Glutaredoxin"/>
    <property type="match status" value="1"/>
</dbReference>
<protein>
    <recommendedName>
        <fullName evidence="6">Thioredoxin domain-containing protein</fullName>
    </recommendedName>
</protein>
<dbReference type="SUPFAM" id="SSF52833">
    <property type="entry name" value="Thioredoxin-like"/>
    <property type="match status" value="1"/>
</dbReference>
<evidence type="ECO:0000313" key="8">
    <source>
        <dbReference type="Proteomes" id="UP000253410"/>
    </source>
</evidence>
<dbReference type="GO" id="GO:0030313">
    <property type="term" value="C:cell envelope"/>
    <property type="evidence" value="ECO:0007669"/>
    <property type="project" value="UniProtKB-SubCell"/>
</dbReference>
<comment type="caution">
    <text evidence="7">The sequence shown here is derived from an EMBL/GenBank/DDBJ whole genome shotgun (WGS) entry which is preliminary data.</text>
</comment>
<organism evidence="7 8">
    <name type="scientific">Chitinophaga flava</name>
    <dbReference type="NCBI Taxonomy" id="2259036"/>
    <lineage>
        <taxon>Bacteria</taxon>
        <taxon>Pseudomonadati</taxon>
        <taxon>Bacteroidota</taxon>
        <taxon>Chitinophagia</taxon>
        <taxon>Chitinophagales</taxon>
        <taxon>Chitinophagaceae</taxon>
        <taxon>Chitinophaga</taxon>
    </lineage>
</organism>
<keyword evidence="2" id="KW-0201">Cytochrome c-type biogenesis</keyword>
<dbReference type="PROSITE" id="PS51352">
    <property type="entry name" value="THIOREDOXIN_2"/>
    <property type="match status" value="1"/>
</dbReference>
<keyword evidence="3" id="KW-1015">Disulfide bond</keyword>
<dbReference type="InterPro" id="IPR050553">
    <property type="entry name" value="Thioredoxin_ResA/DsbE_sf"/>
</dbReference>
<feature type="chain" id="PRO_5016743693" description="Thioredoxin domain-containing protein" evidence="5">
    <location>
        <begin position="23"/>
        <end position="389"/>
    </location>
</feature>
<dbReference type="InterPro" id="IPR017937">
    <property type="entry name" value="Thioredoxin_CS"/>
</dbReference>
<dbReference type="CDD" id="cd02966">
    <property type="entry name" value="TlpA_like_family"/>
    <property type="match status" value="1"/>
</dbReference>
<sequence>MIKKTMIAACSLLLAATMQTIGQQKTFKVTAEVKGQDTYNLAISRLSDGKRIVDTAISRAGEHFVFSGSVTEPVVGTLTSSHPAARFEVVKGGMFMPAPSLDFIITGGEITISANAEELYKGTVKGGKENKELDELHKLEEPLVAKEWELRRKSMGLRKDTVALKAVLAENTKVKAALMAMRKQFIEKHPKSFVSMMLLSRMNGDYEATAYEQAYNKLADTYKETYIGKYVASRISGAKATTEGAKAIGFTKIDNHGQPFTLSSLKGKYVLLDFWGSWCGPCRASHPHLKAVYEKYKDKGLEIVGIAEEKTDDLETAKKSWLKAIESDGMTWIQVLNNYDKKTSNMVMAYGIDGFPTKILLDKEGKVLFKLVGDGGDELDQKLKSVFGL</sequence>
<dbReference type="PANTHER" id="PTHR42852">
    <property type="entry name" value="THIOL:DISULFIDE INTERCHANGE PROTEIN DSBE"/>
    <property type="match status" value="1"/>
</dbReference>
<comment type="subcellular location">
    <subcellularLocation>
        <location evidence="1">Cell envelope</location>
    </subcellularLocation>
</comment>
<dbReference type="Proteomes" id="UP000253410">
    <property type="component" value="Unassembled WGS sequence"/>
</dbReference>
<keyword evidence="5" id="KW-0732">Signal</keyword>
<dbReference type="InterPro" id="IPR013766">
    <property type="entry name" value="Thioredoxin_domain"/>
</dbReference>
<dbReference type="PROSITE" id="PS00194">
    <property type="entry name" value="THIOREDOXIN_1"/>
    <property type="match status" value="1"/>
</dbReference>